<accession>A0A542D4C7</accession>
<dbReference type="Pfam" id="PF14568">
    <property type="entry name" value="SUKH_6"/>
    <property type="match status" value="1"/>
</dbReference>
<dbReference type="SUPFAM" id="SSF160631">
    <property type="entry name" value="SMI1/KNR4-like"/>
    <property type="match status" value="1"/>
</dbReference>
<reference evidence="1" key="1">
    <citation type="submission" date="2019-06" db="EMBL/GenBank/DDBJ databases">
        <authorList>
            <person name="Deangelis K."/>
            <person name="Huntemann M."/>
            <person name="Clum A."/>
            <person name="Pillay M."/>
            <person name="Palaniappan K."/>
            <person name="Varghese N."/>
            <person name="Mikhailova N."/>
            <person name="Stamatis D."/>
            <person name="Reddy T."/>
            <person name="Daum C."/>
            <person name="Shapiro N."/>
            <person name="Ivanova N."/>
            <person name="Kyrpides N."/>
            <person name="Woyke T."/>
        </authorList>
    </citation>
    <scope>NUCLEOTIDE SEQUENCE [LARGE SCALE GENOMIC DNA]</scope>
    <source>
        <strain evidence="1">128R</strain>
    </source>
</reference>
<gene>
    <name evidence="1" type="ORF">FHU10_5078</name>
</gene>
<proteinExistence type="predicted"/>
<comment type="caution">
    <text evidence="1">The sequence shown here is derived from an EMBL/GenBank/DDBJ whole genome shotgun (WGS) entry which is preliminary data.</text>
</comment>
<name>A0A542D4C7_SERFO</name>
<dbReference type="AlphaFoldDB" id="A0A542D4C7"/>
<dbReference type="InterPro" id="IPR037883">
    <property type="entry name" value="Knr4/Smi1-like_sf"/>
</dbReference>
<reference evidence="1" key="2">
    <citation type="submission" date="2019-08" db="EMBL/GenBank/DDBJ databases">
        <title>Investigation of anaerobic lignin degradation for improved lignocellulosic biofuels.</title>
        <authorList>
            <person name="Deangelis K.PhD."/>
        </authorList>
    </citation>
    <scope>NUCLEOTIDE SEQUENCE [LARGE SCALE GENOMIC DNA]</scope>
    <source>
        <strain evidence="1">128R</strain>
    </source>
</reference>
<dbReference type="EMBL" id="VISQ01000001">
    <property type="protein sequence ID" value="TVZ72401.1"/>
    <property type="molecule type" value="Genomic_DNA"/>
</dbReference>
<organism evidence="1">
    <name type="scientific">Serratia fonticola</name>
    <dbReference type="NCBI Taxonomy" id="47917"/>
    <lineage>
        <taxon>Bacteria</taxon>
        <taxon>Pseudomonadati</taxon>
        <taxon>Pseudomonadota</taxon>
        <taxon>Gammaproteobacteria</taxon>
        <taxon>Enterobacterales</taxon>
        <taxon>Yersiniaceae</taxon>
        <taxon>Serratia</taxon>
    </lineage>
</organism>
<dbReference type="Gene3D" id="3.40.1580.10">
    <property type="entry name" value="SMI1/KNR4-like"/>
    <property type="match status" value="1"/>
</dbReference>
<protein>
    <submittedName>
        <fullName evidence="1">SUKH superfamily protein</fullName>
    </submittedName>
</protein>
<dbReference type="OrthoDB" id="6628719at2"/>
<evidence type="ECO:0000313" key="1">
    <source>
        <dbReference type="EMBL" id="TVZ72401.1"/>
    </source>
</evidence>
<sequence>MLLTIEEIESQLDKKFSPFDGEMDDLILTKRKFPISNLESSEKTLDITFPSDFLSFLKKYDIDNFSLGNVAFGSGGDYLEKIIALNDKDNFSHWWVGNTRPRGVIVIALSDPYAILLNTNDCKIYAITSEERASDREPIAIDFNKFIRGVGSVFLKACSRNEIEILVGSKNSEFWTVI</sequence>